<evidence type="ECO:0000256" key="6">
    <source>
        <dbReference type="ARBA" id="ARBA00022692"/>
    </source>
</evidence>
<dbReference type="InterPro" id="IPR010105">
    <property type="entry name" value="TonB_sidphr_rcpt"/>
</dbReference>
<dbReference type="Pfam" id="PF13620">
    <property type="entry name" value="CarboxypepD_reg"/>
    <property type="match status" value="1"/>
</dbReference>
<dbReference type="InterPro" id="IPR039426">
    <property type="entry name" value="TonB-dep_rcpt-like"/>
</dbReference>
<dbReference type="PROSITE" id="PS52016">
    <property type="entry name" value="TONB_DEPENDENT_REC_3"/>
    <property type="match status" value="1"/>
</dbReference>
<keyword evidence="5" id="KW-0410">Iron transport</keyword>
<dbReference type="PROSITE" id="PS01156">
    <property type="entry name" value="TONB_DEPENDENT_REC_2"/>
    <property type="match status" value="1"/>
</dbReference>
<evidence type="ECO:0000256" key="3">
    <source>
        <dbReference type="ARBA" id="ARBA00022448"/>
    </source>
</evidence>
<dbReference type="InterPro" id="IPR008969">
    <property type="entry name" value="CarboxyPept-like_regulatory"/>
</dbReference>
<sequence length="764" mass="83820">MILAAVTLLTFTAQAQNAASISGTVKTADGKPLEGVTVSVTELKLSTSTTDRGEFRFKRLPAGTHKITTKYLSLQSDAKEVTVAAGQNTQVDFVMVETLQQLEEVSISSGRTKTIASKRSDYIARMPLKNLENPQVYTVISKELLKEQLSIDIVSAVQNTPGAVAYTFPAGGVGIAFRGFVSGVNARNGMETSASRSSLDISNVERIEVLKGPSGTLFGAAVSSFGGVVNLVTKKPFDTTSVEVSYTAGSYNLNRLTADVNTPLNKDKTVLFRVNLAANKEASFLSYGFNNTYTIAPSLIYKSSDKLTFHFDAELFNAKGTRRTYNTYAAASGLRTPAELQLDYTTSMFHDDNNGKTSASKFFAQAEYVISDNWKSTTLFSFVGEDVDYSYQSYANWLSPTRAIRQVGMWGPISNNFTNLQQNFNGKFSTGIIKHNFLGGLNYRYYDGSRRAGGNVVTLDTINVTSTFAPIRRKAVDAIMPLYTTAIADQQTMSAYASDVISFTDRLSVMLSLRLERFERKKVGNTEGYKQTALSPKLGLVYQVVKDKVSLFGNYMNGFQNLAPVTQPDGNVLVLDPVYAKQYEGGVKAELIDKKLSMTASYYNIDIDNATRTEANFTVQDGKQRSKGVDIELIGNPVAGLTLVAGYAYNDNRIIKSSNPAIEGNKATTSPENVANFWATYTLQNRLKGLGLGFGVNYADKNFFTADNTFYMPSYTVYSGTVFYDQSKWRLGVKLNNISGKKYWDIGGNSQAPRNVMASLSFRF</sequence>
<name>A0ABP9FX57_9SPHI</name>
<keyword evidence="6 14" id="KW-0812">Transmembrane</keyword>
<dbReference type="CDD" id="cd01347">
    <property type="entry name" value="ligand_gated_channel"/>
    <property type="match status" value="1"/>
</dbReference>
<dbReference type="SUPFAM" id="SSF56935">
    <property type="entry name" value="Porins"/>
    <property type="match status" value="1"/>
</dbReference>
<organism evidence="19 20">
    <name type="scientific">Mucilaginibacter defluvii</name>
    <dbReference type="NCBI Taxonomy" id="1196019"/>
    <lineage>
        <taxon>Bacteria</taxon>
        <taxon>Pseudomonadati</taxon>
        <taxon>Bacteroidota</taxon>
        <taxon>Sphingobacteriia</taxon>
        <taxon>Sphingobacteriales</taxon>
        <taxon>Sphingobacteriaceae</taxon>
        <taxon>Mucilaginibacter</taxon>
    </lineage>
</organism>
<evidence type="ECO:0000256" key="16">
    <source>
        <dbReference type="SAM" id="SignalP"/>
    </source>
</evidence>
<dbReference type="Gene3D" id="2.170.130.10">
    <property type="entry name" value="TonB-dependent receptor, plug domain"/>
    <property type="match status" value="1"/>
</dbReference>
<protein>
    <submittedName>
        <fullName evidence="19">TonB-dependent receptor</fullName>
    </submittedName>
</protein>
<keyword evidence="13 14" id="KW-0998">Cell outer membrane</keyword>
<dbReference type="InterPro" id="IPR037066">
    <property type="entry name" value="Plug_dom_sf"/>
</dbReference>
<comment type="caution">
    <text evidence="19">The sequence shown here is derived from an EMBL/GenBank/DDBJ whole genome shotgun (WGS) entry which is preliminary data.</text>
</comment>
<keyword evidence="7 16" id="KW-0732">Signal</keyword>
<dbReference type="InterPro" id="IPR012910">
    <property type="entry name" value="Plug_dom"/>
</dbReference>
<keyword evidence="8" id="KW-0408">Iron</keyword>
<dbReference type="EMBL" id="BAABJI010000002">
    <property type="protein sequence ID" value="GAA4919384.1"/>
    <property type="molecule type" value="Genomic_DNA"/>
</dbReference>
<evidence type="ECO:0000256" key="13">
    <source>
        <dbReference type="ARBA" id="ARBA00023237"/>
    </source>
</evidence>
<dbReference type="Gene3D" id="2.60.40.1120">
    <property type="entry name" value="Carboxypeptidase-like, regulatory domain"/>
    <property type="match status" value="1"/>
</dbReference>
<evidence type="ECO:0000256" key="14">
    <source>
        <dbReference type="PROSITE-ProRule" id="PRU01360"/>
    </source>
</evidence>
<dbReference type="Gene3D" id="2.40.170.20">
    <property type="entry name" value="TonB-dependent receptor, beta-barrel domain"/>
    <property type="match status" value="1"/>
</dbReference>
<keyword evidence="4 14" id="KW-1134">Transmembrane beta strand</keyword>
<dbReference type="PANTHER" id="PTHR32552">
    <property type="entry name" value="FERRICHROME IRON RECEPTOR-RELATED"/>
    <property type="match status" value="1"/>
</dbReference>
<keyword evidence="11 14" id="KW-0472">Membrane</keyword>
<evidence type="ECO:0000256" key="5">
    <source>
        <dbReference type="ARBA" id="ARBA00022496"/>
    </source>
</evidence>
<dbReference type="InterPro" id="IPR010917">
    <property type="entry name" value="TonB_rcpt_CS"/>
</dbReference>
<comment type="subcellular location">
    <subcellularLocation>
        <location evidence="1 14">Cell outer membrane</location>
        <topology evidence="1 14">Multi-pass membrane protein</topology>
    </subcellularLocation>
</comment>
<evidence type="ECO:0000256" key="9">
    <source>
        <dbReference type="ARBA" id="ARBA00023065"/>
    </source>
</evidence>
<evidence type="ECO:0000256" key="12">
    <source>
        <dbReference type="ARBA" id="ARBA00023170"/>
    </source>
</evidence>
<feature type="signal peptide" evidence="16">
    <location>
        <begin position="1"/>
        <end position="15"/>
    </location>
</feature>
<evidence type="ECO:0000256" key="8">
    <source>
        <dbReference type="ARBA" id="ARBA00023004"/>
    </source>
</evidence>
<keyword evidence="10 15" id="KW-0798">TonB box</keyword>
<accession>A0ABP9FX57</accession>
<evidence type="ECO:0000256" key="1">
    <source>
        <dbReference type="ARBA" id="ARBA00004571"/>
    </source>
</evidence>
<evidence type="ECO:0000313" key="19">
    <source>
        <dbReference type="EMBL" id="GAA4919384.1"/>
    </source>
</evidence>
<keyword evidence="20" id="KW-1185">Reference proteome</keyword>
<evidence type="ECO:0000256" key="2">
    <source>
        <dbReference type="ARBA" id="ARBA00009810"/>
    </source>
</evidence>
<dbReference type="Pfam" id="PF07715">
    <property type="entry name" value="Plug"/>
    <property type="match status" value="1"/>
</dbReference>
<evidence type="ECO:0000256" key="4">
    <source>
        <dbReference type="ARBA" id="ARBA00022452"/>
    </source>
</evidence>
<gene>
    <name evidence="19" type="ORF">GCM10023313_23800</name>
</gene>
<evidence type="ECO:0000256" key="11">
    <source>
        <dbReference type="ARBA" id="ARBA00023136"/>
    </source>
</evidence>
<keyword evidence="12 19" id="KW-0675">Receptor</keyword>
<dbReference type="Proteomes" id="UP001501436">
    <property type="component" value="Unassembled WGS sequence"/>
</dbReference>
<evidence type="ECO:0000256" key="7">
    <source>
        <dbReference type="ARBA" id="ARBA00022729"/>
    </source>
</evidence>
<comment type="similarity">
    <text evidence="2 14 15">Belongs to the TonB-dependent receptor family.</text>
</comment>
<evidence type="ECO:0000256" key="15">
    <source>
        <dbReference type="RuleBase" id="RU003357"/>
    </source>
</evidence>
<proteinExistence type="inferred from homology"/>
<reference evidence="20" key="1">
    <citation type="journal article" date="2019" name="Int. J. Syst. Evol. Microbiol.">
        <title>The Global Catalogue of Microorganisms (GCM) 10K type strain sequencing project: providing services to taxonomists for standard genome sequencing and annotation.</title>
        <authorList>
            <consortium name="The Broad Institute Genomics Platform"/>
            <consortium name="The Broad Institute Genome Sequencing Center for Infectious Disease"/>
            <person name="Wu L."/>
            <person name="Ma J."/>
        </authorList>
    </citation>
    <scope>NUCLEOTIDE SEQUENCE [LARGE SCALE GENOMIC DNA]</scope>
    <source>
        <strain evidence="20">JCM 18283</strain>
    </source>
</reference>
<dbReference type="Pfam" id="PF00593">
    <property type="entry name" value="TonB_dep_Rec_b-barrel"/>
    <property type="match status" value="1"/>
</dbReference>
<keyword evidence="3 14" id="KW-0813">Transport</keyword>
<evidence type="ECO:0000313" key="20">
    <source>
        <dbReference type="Proteomes" id="UP001501436"/>
    </source>
</evidence>
<dbReference type="InterPro" id="IPR036942">
    <property type="entry name" value="Beta-barrel_TonB_sf"/>
</dbReference>
<evidence type="ECO:0000259" key="17">
    <source>
        <dbReference type="Pfam" id="PF00593"/>
    </source>
</evidence>
<evidence type="ECO:0000256" key="10">
    <source>
        <dbReference type="ARBA" id="ARBA00023077"/>
    </source>
</evidence>
<dbReference type="InterPro" id="IPR000531">
    <property type="entry name" value="Beta-barrel_TonB"/>
</dbReference>
<dbReference type="NCBIfam" id="TIGR01783">
    <property type="entry name" value="TonB-siderophor"/>
    <property type="match status" value="1"/>
</dbReference>
<keyword evidence="9" id="KW-0406">Ion transport</keyword>
<feature type="chain" id="PRO_5046848384" evidence="16">
    <location>
        <begin position="16"/>
        <end position="764"/>
    </location>
</feature>
<feature type="domain" description="TonB-dependent receptor plug" evidence="18">
    <location>
        <begin position="131"/>
        <end position="221"/>
    </location>
</feature>
<dbReference type="SUPFAM" id="SSF49464">
    <property type="entry name" value="Carboxypeptidase regulatory domain-like"/>
    <property type="match status" value="1"/>
</dbReference>
<feature type="domain" description="TonB-dependent receptor-like beta-barrel" evidence="17">
    <location>
        <begin position="321"/>
        <end position="738"/>
    </location>
</feature>
<dbReference type="PANTHER" id="PTHR32552:SF68">
    <property type="entry name" value="FERRICHROME OUTER MEMBRANE TRANSPORTER_PHAGE RECEPTOR"/>
    <property type="match status" value="1"/>
</dbReference>
<evidence type="ECO:0000259" key="18">
    <source>
        <dbReference type="Pfam" id="PF07715"/>
    </source>
</evidence>